<sequence>MKPDYSEETKKYLFTGVLYPYISKVSLNERQIAAKSEDKFHMNNNAWEVIPRPRKQKIVRSLRVFVVKYTDTGEIDDFKARLEYDIAYKITLPDFAIRQMDVKIAFLNCFLVEIYIALAEGFTVPGNDDLVCKTPIEPLRVTINSPLPGIKRCLQSWISQVHKGLLSVSTNYGRCHLLYRGVKYLLGWAIQHDRKNRMLFLHQQKYATKVIDRFSDYIPYPIAAPADHNFKLSVSSLPTTEAEKDAIKVLSYREAVDRIMYLMAMYPIGQCIKHHAREPSRQRDSVQFCQRICDYAIKQSDRMASAQTPQGCFINNRDRLDFAITNANHIYVDNQSCIKKCYNPEKVERHEFSITYCNTKDMIADTLTKAQDKHPFRDLRTKLRMIFPAR</sequence>
<comment type="caution">
    <text evidence="1">The sequence shown here is derived from an EMBL/GenBank/DDBJ whole genome shotgun (WGS) entry which is preliminary data.</text>
</comment>
<dbReference type="Proteomes" id="UP000198211">
    <property type="component" value="Unassembled WGS sequence"/>
</dbReference>
<accession>A0A225WMS7</accession>
<gene>
    <name evidence="1" type="ORF">PHMEG_0007637</name>
</gene>
<proteinExistence type="predicted"/>
<keyword evidence="2" id="KW-1185">Reference proteome</keyword>
<evidence type="ECO:0008006" key="3">
    <source>
        <dbReference type="Google" id="ProtNLM"/>
    </source>
</evidence>
<organism evidence="1 2">
    <name type="scientific">Phytophthora megakarya</name>
    <dbReference type="NCBI Taxonomy" id="4795"/>
    <lineage>
        <taxon>Eukaryota</taxon>
        <taxon>Sar</taxon>
        <taxon>Stramenopiles</taxon>
        <taxon>Oomycota</taxon>
        <taxon>Peronosporomycetes</taxon>
        <taxon>Peronosporales</taxon>
        <taxon>Peronosporaceae</taxon>
        <taxon>Phytophthora</taxon>
    </lineage>
</organism>
<protein>
    <recommendedName>
        <fullName evidence="3">Reverse transcriptase Ty1/copia-type domain-containing protein</fullName>
    </recommendedName>
</protein>
<name>A0A225WMS7_9STRA</name>
<dbReference type="OrthoDB" id="1749075at2759"/>
<dbReference type="AlphaFoldDB" id="A0A225WMS7"/>
<evidence type="ECO:0000313" key="2">
    <source>
        <dbReference type="Proteomes" id="UP000198211"/>
    </source>
</evidence>
<reference evidence="2" key="1">
    <citation type="submission" date="2017-03" db="EMBL/GenBank/DDBJ databases">
        <title>Phytopthora megakarya and P. palmivora, two closely related causual agents of cacao black pod achieved similar genome size and gene model numbers by different mechanisms.</title>
        <authorList>
            <person name="Ali S."/>
            <person name="Shao J."/>
            <person name="Larry D.J."/>
            <person name="Kronmiller B."/>
            <person name="Shen D."/>
            <person name="Strem M.D."/>
            <person name="Melnick R.L."/>
            <person name="Guiltinan M.J."/>
            <person name="Tyler B.M."/>
            <person name="Meinhardt L.W."/>
            <person name="Bailey B.A."/>
        </authorList>
    </citation>
    <scope>NUCLEOTIDE SEQUENCE [LARGE SCALE GENOMIC DNA]</scope>
    <source>
        <strain evidence="2">zdho120</strain>
    </source>
</reference>
<evidence type="ECO:0000313" key="1">
    <source>
        <dbReference type="EMBL" id="OWZ18297.1"/>
    </source>
</evidence>
<dbReference type="EMBL" id="NBNE01000609">
    <property type="protein sequence ID" value="OWZ18297.1"/>
    <property type="molecule type" value="Genomic_DNA"/>
</dbReference>